<dbReference type="PROSITE" id="PS50234">
    <property type="entry name" value="VWFA"/>
    <property type="match status" value="1"/>
</dbReference>
<dbReference type="InterPro" id="IPR051266">
    <property type="entry name" value="CLCR"/>
</dbReference>
<dbReference type="CDD" id="cd00198">
    <property type="entry name" value="vWFA"/>
    <property type="match status" value="1"/>
</dbReference>
<sequence>MRPTHRARSHQQFPSSLCCVLNLGGPCSCWTYQQACSPSLTRMVRIVAKLRQACRNYLMEIAREGEYVGIVVFNGTYGPSTEAIGTAYVLSDLVLITDDSRQHLLDAIPKEANGATSIGKGIQLGIDVLSSIDGQSISADGGNLVVVSDGEENAPPLISDIKLNVTDFGITIDSIAIGKDGSLKLEELAEATSGSMFYYPTDAPSNALNDAFMEIGKREASKRDFPAQLFSSGDLVDSNESVLKSIFIDSTVGENTQFTVTFDGNAQVATPVTLTDPQGHVYNSNSAAYEVDVDFSSIYIRVKGTATPGEYTLRVRNNQEDSVNVTVTVTSSSAVAGTRPITADSSWLYEELYPTQQQILFTTLSKGYSPILYADVFAFVDLPGNTSEAYTLTLTDDGTGADASKDDGVYSSYFTGFTANGRYSAKVSSTIHQVTSQTYASPT</sequence>
<evidence type="ECO:0000313" key="3">
    <source>
        <dbReference type="RefSeq" id="XP_014663032.1"/>
    </source>
</evidence>
<gene>
    <name evidence="3" type="primary">LOC106805806</name>
</gene>
<dbReference type="SUPFAM" id="SSF53300">
    <property type="entry name" value="vWA-like"/>
    <property type="match status" value="1"/>
</dbReference>
<dbReference type="PANTHER" id="PTHR10579:SF177">
    <property type="entry name" value="CALCIUM-ACTIVATED CHLORIDE CHANNEL REGULATOR 4-LIKE PROTEIN"/>
    <property type="match status" value="1"/>
</dbReference>
<dbReference type="InterPro" id="IPR002035">
    <property type="entry name" value="VWF_A"/>
</dbReference>
<proteinExistence type="predicted"/>
<evidence type="ECO:0000259" key="1">
    <source>
        <dbReference type="PROSITE" id="PS50234"/>
    </source>
</evidence>
<accession>A0ABM1DSW1</accession>
<dbReference type="Pfam" id="PF00092">
    <property type="entry name" value="VWA"/>
    <property type="match status" value="1"/>
</dbReference>
<dbReference type="NCBIfam" id="NF041940">
    <property type="entry name" value="choice_anch_X"/>
    <property type="match status" value="1"/>
</dbReference>
<dbReference type="GeneID" id="106805806"/>
<name>A0ABM1DSW1_PRICU</name>
<keyword evidence="2" id="KW-1185">Reference proteome</keyword>
<dbReference type="InterPro" id="IPR036465">
    <property type="entry name" value="vWFA_dom_sf"/>
</dbReference>
<dbReference type="Proteomes" id="UP000695022">
    <property type="component" value="Unplaced"/>
</dbReference>
<dbReference type="Gene3D" id="3.40.50.410">
    <property type="entry name" value="von Willebrand factor, type A domain"/>
    <property type="match status" value="1"/>
</dbReference>
<protein>
    <submittedName>
        <fullName evidence="3">Calcium-activated chloride channel regulator 4-like</fullName>
    </submittedName>
</protein>
<feature type="domain" description="VWFA" evidence="1">
    <location>
        <begin position="59"/>
        <end position="215"/>
    </location>
</feature>
<dbReference type="PANTHER" id="PTHR10579">
    <property type="entry name" value="CALCIUM-ACTIVATED CHLORIDE CHANNEL REGULATOR"/>
    <property type="match status" value="1"/>
</dbReference>
<evidence type="ECO:0000313" key="2">
    <source>
        <dbReference type="Proteomes" id="UP000695022"/>
    </source>
</evidence>
<reference evidence="3" key="1">
    <citation type="submission" date="2025-08" db="UniProtKB">
        <authorList>
            <consortium name="RefSeq"/>
        </authorList>
    </citation>
    <scope>IDENTIFICATION</scope>
</reference>
<organism evidence="2 3">
    <name type="scientific">Priapulus caudatus</name>
    <name type="common">Priapulid worm</name>
    <dbReference type="NCBI Taxonomy" id="37621"/>
    <lineage>
        <taxon>Eukaryota</taxon>
        <taxon>Metazoa</taxon>
        <taxon>Ecdysozoa</taxon>
        <taxon>Scalidophora</taxon>
        <taxon>Priapulida</taxon>
        <taxon>Priapulimorpha</taxon>
        <taxon>Priapulimorphida</taxon>
        <taxon>Priapulidae</taxon>
        <taxon>Priapulus</taxon>
    </lineage>
</organism>
<dbReference type="RefSeq" id="XP_014663032.1">
    <property type="nucleotide sequence ID" value="XM_014807546.1"/>
</dbReference>